<evidence type="ECO:0000313" key="3">
    <source>
        <dbReference type="Proteomes" id="UP000309676"/>
    </source>
</evidence>
<proteinExistence type="predicted"/>
<organism evidence="2 3">
    <name type="scientific">Paenibacillus antri</name>
    <dbReference type="NCBI Taxonomy" id="2582848"/>
    <lineage>
        <taxon>Bacteria</taxon>
        <taxon>Bacillati</taxon>
        <taxon>Bacillota</taxon>
        <taxon>Bacilli</taxon>
        <taxon>Bacillales</taxon>
        <taxon>Paenibacillaceae</taxon>
        <taxon>Paenibacillus</taxon>
    </lineage>
</organism>
<name>A0A5R9G732_9BACL</name>
<dbReference type="InterPro" id="IPR024775">
    <property type="entry name" value="DinB-like"/>
</dbReference>
<accession>A0A5R9G732</accession>
<comment type="caution">
    <text evidence="2">The sequence shown here is derived from an EMBL/GenBank/DDBJ whole genome shotgun (WGS) entry which is preliminary data.</text>
</comment>
<dbReference type="EMBL" id="VCIW01000005">
    <property type="protein sequence ID" value="TLS52222.1"/>
    <property type="molecule type" value="Genomic_DNA"/>
</dbReference>
<keyword evidence="3" id="KW-1185">Reference proteome</keyword>
<protein>
    <submittedName>
        <fullName evidence="2">DinB family protein</fullName>
    </submittedName>
</protein>
<dbReference type="Pfam" id="PF12867">
    <property type="entry name" value="DinB_2"/>
    <property type="match status" value="1"/>
</dbReference>
<dbReference type="Gene3D" id="1.20.120.450">
    <property type="entry name" value="dinb family like domain"/>
    <property type="match status" value="1"/>
</dbReference>
<sequence>MKLNPNHRTIPKEGQDLTVKNELLKEFTEWNAFVDRIAALDWNRPLSEGKWNIHGVVSHIYFWDNYFLKEAIEPISKGDPVTVVHLDYDEFNRSAVEFGKSLPKEELIRLAKYVRNELVREIEAQDESKFIEAYPDGDGNPFTIETYLKDFVGHDRHHMKQIEASADRT</sequence>
<gene>
    <name evidence="2" type="ORF">FE782_09605</name>
</gene>
<evidence type="ECO:0000313" key="2">
    <source>
        <dbReference type="EMBL" id="TLS52222.1"/>
    </source>
</evidence>
<reference evidence="2 3" key="1">
    <citation type="submission" date="2019-05" db="EMBL/GenBank/DDBJ databases">
        <authorList>
            <person name="Narsing Rao M.P."/>
            <person name="Li W.J."/>
        </authorList>
    </citation>
    <scope>NUCLEOTIDE SEQUENCE [LARGE SCALE GENOMIC DNA]</scope>
    <source>
        <strain evidence="2 3">SYSU_K30003</strain>
    </source>
</reference>
<evidence type="ECO:0000259" key="1">
    <source>
        <dbReference type="Pfam" id="PF12867"/>
    </source>
</evidence>
<dbReference type="Proteomes" id="UP000309676">
    <property type="component" value="Unassembled WGS sequence"/>
</dbReference>
<feature type="domain" description="DinB-like" evidence="1">
    <location>
        <begin position="29"/>
        <end position="162"/>
    </location>
</feature>
<dbReference type="InterPro" id="IPR034660">
    <property type="entry name" value="DinB/YfiT-like"/>
</dbReference>
<dbReference type="AlphaFoldDB" id="A0A5R9G732"/>
<dbReference type="SUPFAM" id="SSF109854">
    <property type="entry name" value="DinB/YfiT-like putative metalloenzymes"/>
    <property type="match status" value="1"/>
</dbReference>